<dbReference type="Proteomes" id="UP000242715">
    <property type="component" value="Unassembled WGS sequence"/>
</dbReference>
<keyword evidence="4" id="KW-0472">Membrane</keyword>
<feature type="domain" description="Non-haem dioxygenase N-terminal" evidence="6">
    <location>
        <begin position="60"/>
        <end position="152"/>
    </location>
</feature>
<dbReference type="InterPro" id="IPR027443">
    <property type="entry name" value="IPNS-like_sf"/>
</dbReference>
<evidence type="ECO:0000259" key="6">
    <source>
        <dbReference type="Pfam" id="PF14226"/>
    </source>
</evidence>
<proteinExistence type="predicted"/>
<feature type="domain" description="Isopenicillin N synthase-like Fe(2+) 2OG dioxygenase" evidence="5">
    <location>
        <begin position="261"/>
        <end position="326"/>
    </location>
</feature>
<organism evidence="7 8">
    <name type="scientific">Trifolium subterraneum</name>
    <name type="common">Subterranean clover</name>
    <dbReference type="NCBI Taxonomy" id="3900"/>
    <lineage>
        <taxon>Eukaryota</taxon>
        <taxon>Viridiplantae</taxon>
        <taxon>Streptophyta</taxon>
        <taxon>Embryophyta</taxon>
        <taxon>Tracheophyta</taxon>
        <taxon>Spermatophyta</taxon>
        <taxon>Magnoliopsida</taxon>
        <taxon>eudicotyledons</taxon>
        <taxon>Gunneridae</taxon>
        <taxon>Pentapetalae</taxon>
        <taxon>rosids</taxon>
        <taxon>fabids</taxon>
        <taxon>Fabales</taxon>
        <taxon>Fabaceae</taxon>
        <taxon>Papilionoideae</taxon>
        <taxon>50 kb inversion clade</taxon>
        <taxon>NPAAA clade</taxon>
        <taxon>Hologalegina</taxon>
        <taxon>IRL clade</taxon>
        <taxon>Trifolieae</taxon>
        <taxon>Trifolium</taxon>
    </lineage>
</organism>
<evidence type="ECO:0000256" key="2">
    <source>
        <dbReference type="ARBA" id="ARBA00023004"/>
    </source>
</evidence>
<protein>
    <recommendedName>
        <fullName evidence="9">Non-haem dioxygenase N-terminal domain-containing protein</fullName>
    </recommendedName>
</protein>
<dbReference type="AlphaFoldDB" id="A0A2Z6MH65"/>
<keyword evidence="8" id="KW-1185">Reference proteome</keyword>
<evidence type="ECO:0000259" key="5">
    <source>
        <dbReference type="Pfam" id="PF03171"/>
    </source>
</evidence>
<feature type="transmembrane region" description="Helical" evidence="4">
    <location>
        <begin position="347"/>
        <end position="364"/>
    </location>
</feature>
<dbReference type="InterPro" id="IPR026992">
    <property type="entry name" value="DIOX_N"/>
</dbReference>
<evidence type="ECO:0000313" key="7">
    <source>
        <dbReference type="EMBL" id="GAU24752.1"/>
    </source>
</evidence>
<dbReference type="Gene3D" id="2.60.120.330">
    <property type="entry name" value="B-lactam Antibiotic, Isopenicillin N Synthase, Chain"/>
    <property type="match status" value="1"/>
</dbReference>
<evidence type="ECO:0000256" key="1">
    <source>
        <dbReference type="ARBA" id="ARBA00022723"/>
    </source>
</evidence>
<dbReference type="PANTHER" id="PTHR34945">
    <property type="entry name" value="2-OXOGLUTARATE (2OG) AND FE(II)-DEPENDENT OXYGENASE SUPERFAMILY PROTEIN"/>
    <property type="match status" value="1"/>
</dbReference>
<evidence type="ECO:0000256" key="3">
    <source>
        <dbReference type="SAM" id="MobiDB-lite"/>
    </source>
</evidence>
<dbReference type="EMBL" id="DF973296">
    <property type="protein sequence ID" value="GAU24752.1"/>
    <property type="molecule type" value="Genomic_DNA"/>
</dbReference>
<dbReference type="SUPFAM" id="SSF51197">
    <property type="entry name" value="Clavaminate synthase-like"/>
    <property type="match status" value="1"/>
</dbReference>
<evidence type="ECO:0000256" key="4">
    <source>
        <dbReference type="SAM" id="Phobius"/>
    </source>
</evidence>
<evidence type="ECO:0000313" key="8">
    <source>
        <dbReference type="Proteomes" id="UP000242715"/>
    </source>
</evidence>
<dbReference type="Pfam" id="PF14226">
    <property type="entry name" value="DIOX_N"/>
    <property type="match status" value="1"/>
</dbReference>
<feature type="region of interest" description="Disordered" evidence="3">
    <location>
        <begin position="1"/>
        <end position="22"/>
    </location>
</feature>
<reference evidence="8" key="1">
    <citation type="journal article" date="2017" name="Front. Plant Sci.">
        <title>Climate Clever Clovers: New Paradigm to Reduce the Environmental Footprint of Ruminants by Breeding Low Methanogenic Forages Utilizing Haplotype Variation.</title>
        <authorList>
            <person name="Kaur P."/>
            <person name="Appels R."/>
            <person name="Bayer P.E."/>
            <person name="Keeble-Gagnere G."/>
            <person name="Wang J."/>
            <person name="Hirakawa H."/>
            <person name="Shirasawa K."/>
            <person name="Vercoe P."/>
            <person name="Stefanova K."/>
            <person name="Durmic Z."/>
            <person name="Nichols P."/>
            <person name="Revell C."/>
            <person name="Isobe S.N."/>
            <person name="Edwards D."/>
            <person name="Erskine W."/>
        </authorList>
    </citation>
    <scope>NUCLEOTIDE SEQUENCE [LARGE SCALE GENOMIC DNA]</scope>
    <source>
        <strain evidence="8">cv. Daliak</strain>
    </source>
</reference>
<dbReference type="InterPro" id="IPR044861">
    <property type="entry name" value="IPNS-like_FE2OG_OXY"/>
</dbReference>
<accession>A0A2Z6MH65</accession>
<keyword evidence="2" id="KW-0408">Iron</keyword>
<dbReference type="Pfam" id="PF03171">
    <property type="entry name" value="2OG-FeII_Oxy"/>
    <property type="match status" value="1"/>
</dbReference>
<dbReference type="GO" id="GO:0046872">
    <property type="term" value="F:metal ion binding"/>
    <property type="evidence" value="ECO:0007669"/>
    <property type="project" value="UniProtKB-KW"/>
</dbReference>
<keyword evidence="4" id="KW-0812">Transmembrane</keyword>
<dbReference type="OrthoDB" id="1928184at2759"/>
<dbReference type="PANTHER" id="PTHR34945:SF8">
    <property type="entry name" value="DOWNSTREAM TARGET OF AGL15-4"/>
    <property type="match status" value="1"/>
</dbReference>
<gene>
    <name evidence="7" type="ORF">TSUD_355810</name>
</gene>
<sequence>MPETSVNFRAPPPSPVASGRRSTVTNNEFLTEFLETSLRVPDLVLPDKIFPKQINHETPPKIDFVSLCFHKDEDLIDVVLESIARFGCFQLLNHGIPQQLMASAVEAAGGIFLVPPGKRDAVTRSPEKLWGFEEYREGEEEGSELNEEFIWRKDEELKLKMEGIWPIGYPNFSKKMETLQSRVEKVADKILPIILKNVPKKLASNGDIISHGNEVGTLCCIYKHRQDINRNNQWVDSLKYDVIRMLIRGTDYSHSLCFHVCDGSSEFHVYSKKSWLSFCPEQGALVITAGDQIQVLSGGHYKDVIGKAIFKGEREDNISMAFLYSPQNTKKKIQTNRERPISLSQQAILAVILNLVYHVLIFVLK</sequence>
<name>A0A2Z6MH65_TRISU</name>
<keyword evidence="4" id="KW-1133">Transmembrane helix</keyword>
<keyword evidence="1" id="KW-0479">Metal-binding</keyword>
<evidence type="ECO:0008006" key="9">
    <source>
        <dbReference type="Google" id="ProtNLM"/>
    </source>
</evidence>